<organism evidence="1 2">
    <name type="scientific">Pararhodobacter aggregans</name>
    <dbReference type="NCBI Taxonomy" id="404875"/>
    <lineage>
        <taxon>Bacteria</taxon>
        <taxon>Pseudomonadati</taxon>
        <taxon>Pseudomonadota</taxon>
        <taxon>Alphaproteobacteria</taxon>
        <taxon>Rhodobacterales</taxon>
        <taxon>Paracoccaceae</taxon>
        <taxon>Pararhodobacter</taxon>
    </lineage>
</organism>
<reference evidence="1 2" key="1">
    <citation type="journal article" date="2011" name="Syst. Appl. Microbiol.">
        <title>Defluviimonas denitrificans gen. nov., sp. nov., and Pararhodobacter aggregans gen. nov., sp. nov., non-phototrophic Rhodobacteraceae from the biofilter of a marine aquaculture.</title>
        <authorList>
            <person name="Foesel B.U."/>
            <person name="Drake H.L."/>
            <person name="Schramm A."/>
        </authorList>
    </citation>
    <scope>NUCLEOTIDE SEQUENCE [LARGE SCALE GENOMIC DNA]</scope>
    <source>
        <strain evidence="1 2">D1-19</strain>
    </source>
</reference>
<keyword evidence="2" id="KW-1185">Reference proteome</keyword>
<sequence length="67" mass="7784">MTQIEEYRRWLTTQRSYLQALLSDYRNGTRAAIYTLPDGKRVDETAQVIAQLETDIQRLTLPSPPDD</sequence>
<evidence type="ECO:0000313" key="2">
    <source>
        <dbReference type="Proteomes" id="UP000244810"/>
    </source>
</evidence>
<proteinExistence type="predicted"/>
<dbReference type="Proteomes" id="UP000244810">
    <property type="component" value="Unassembled WGS sequence"/>
</dbReference>
<protein>
    <submittedName>
        <fullName evidence="1">Uncharacterized protein</fullName>
    </submittedName>
</protein>
<accession>A0A2T7UMH8</accession>
<dbReference type="AlphaFoldDB" id="A0A2T7UMH8"/>
<dbReference type="EMBL" id="QDDR01000011">
    <property type="protein sequence ID" value="PVE45866.1"/>
    <property type="molecule type" value="Genomic_DNA"/>
</dbReference>
<gene>
    <name evidence="1" type="ORF">DDE23_18795</name>
</gene>
<name>A0A2T7UMH8_9RHOB</name>
<evidence type="ECO:0000313" key="1">
    <source>
        <dbReference type="EMBL" id="PVE45866.1"/>
    </source>
</evidence>
<dbReference type="RefSeq" id="WP_107754848.1">
    <property type="nucleotide sequence ID" value="NZ_QBKF01000017.1"/>
</dbReference>
<comment type="caution">
    <text evidence="1">The sequence shown here is derived from an EMBL/GenBank/DDBJ whole genome shotgun (WGS) entry which is preliminary data.</text>
</comment>